<dbReference type="InterPro" id="IPR050237">
    <property type="entry name" value="ATP-dep_AMP-bd_enzyme"/>
</dbReference>
<evidence type="ECO:0000259" key="3">
    <source>
        <dbReference type="Pfam" id="PF00501"/>
    </source>
</evidence>
<name>A0ABN7T918_OIKDI</name>
<evidence type="ECO:0000313" key="4">
    <source>
        <dbReference type="EMBL" id="CAG5110938.1"/>
    </source>
</evidence>
<accession>A0ABN7T918</accession>
<gene>
    <name evidence="4" type="ORF">OKIOD_LOCUS14050</name>
</gene>
<protein>
    <submittedName>
        <fullName evidence="4">Oidioi.mRNA.OKI2018_I69.chr2.g5285.t1.cds</fullName>
    </submittedName>
</protein>
<feature type="domain" description="AMP-dependent synthetase/ligase" evidence="3">
    <location>
        <begin position="158"/>
        <end position="410"/>
    </location>
</feature>
<evidence type="ECO:0000256" key="1">
    <source>
        <dbReference type="ARBA" id="ARBA00006432"/>
    </source>
</evidence>
<reference evidence="4 5" key="1">
    <citation type="submission" date="2021-04" db="EMBL/GenBank/DDBJ databases">
        <authorList>
            <person name="Bliznina A."/>
        </authorList>
    </citation>
    <scope>NUCLEOTIDE SEQUENCE [LARGE SCALE GENOMIC DNA]</scope>
</reference>
<dbReference type="Pfam" id="PF00501">
    <property type="entry name" value="AMP-binding"/>
    <property type="match status" value="1"/>
</dbReference>
<proteinExistence type="inferred from homology"/>
<dbReference type="Proteomes" id="UP001158576">
    <property type="component" value="Chromosome 2"/>
</dbReference>
<sequence>MTERETISKKILENIEHKKILRQKIWFQFNGILHESNVGVIFHGGLSIAAKIIEENLVGKNVTVIGGFTTLSYQIQVACFLAKIRFIALDSEEQERFDFIDLIESEAVFLDETSIRSDFSLTLKNMIPVYRFGEKYPHLRMNITNSSESKKITFHGSFSTSDFEKVKEVVDSTSSSDVACFSTTSGSTGRPKIIQYANRMTFNPVFENDPKGVSGAVGLVKRFGRDFRYFLGEVAGALFINFVTHMTHGLICQFLRNEGRNILLADNNDITNSLAAMKKLNCITAVMYLPKCLEIMESEAFRKIKPDSLLILLITGTKVHPEHCQRIKSKFEQVLHRSPVILKGYGSTECSGFFVRHGILTSEEVQFKTDGKFTISKEYELRIVDENNNDVRQGKIGEIIVKTPDLMLGYKNHPKQEGWYRMGDEGFLDEFGNLNIVGRVKEQIILKSTKKSNCSLLEEKILLSGCPIKEAVVLNRRNSDGYDDIIAILVCENFQAADIISKITSLLAAEIKDTPKVFCQEKSFPKLASGKYDRRALFNKYFL</sequence>
<dbReference type="PROSITE" id="PS00455">
    <property type="entry name" value="AMP_BINDING"/>
    <property type="match status" value="1"/>
</dbReference>
<keyword evidence="2" id="KW-0443">Lipid metabolism</keyword>
<dbReference type="SUPFAM" id="SSF56801">
    <property type="entry name" value="Acetyl-CoA synthetase-like"/>
    <property type="match status" value="1"/>
</dbReference>
<dbReference type="InterPro" id="IPR020845">
    <property type="entry name" value="AMP-binding_CS"/>
</dbReference>
<dbReference type="PANTHER" id="PTHR43767">
    <property type="entry name" value="LONG-CHAIN-FATTY-ACID--COA LIGASE"/>
    <property type="match status" value="1"/>
</dbReference>
<dbReference type="Gene3D" id="3.40.50.12780">
    <property type="entry name" value="N-terminal domain of ligase-like"/>
    <property type="match status" value="1"/>
</dbReference>
<dbReference type="PANTHER" id="PTHR43767:SF10">
    <property type="entry name" value="SURFACTIN SYNTHASE SUBUNIT 1"/>
    <property type="match status" value="1"/>
</dbReference>
<dbReference type="Gene3D" id="3.30.300.30">
    <property type="match status" value="1"/>
</dbReference>
<dbReference type="InterPro" id="IPR045851">
    <property type="entry name" value="AMP-bd_C_sf"/>
</dbReference>
<keyword evidence="5" id="KW-1185">Reference proteome</keyword>
<organism evidence="4 5">
    <name type="scientific">Oikopleura dioica</name>
    <name type="common">Tunicate</name>
    <dbReference type="NCBI Taxonomy" id="34765"/>
    <lineage>
        <taxon>Eukaryota</taxon>
        <taxon>Metazoa</taxon>
        <taxon>Chordata</taxon>
        <taxon>Tunicata</taxon>
        <taxon>Appendicularia</taxon>
        <taxon>Copelata</taxon>
        <taxon>Oikopleuridae</taxon>
        <taxon>Oikopleura</taxon>
    </lineage>
</organism>
<dbReference type="EMBL" id="OU015567">
    <property type="protein sequence ID" value="CAG5110938.1"/>
    <property type="molecule type" value="Genomic_DNA"/>
</dbReference>
<dbReference type="InterPro" id="IPR042099">
    <property type="entry name" value="ANL_N_sf"/>
</dbReference>
<dbReference type="InterPro" id="IPR000873">
    <property type="entry name" value="AMP-dep_synth/lig_dom"/>
</dbReference>
<evidence type="ECO:0000313" key="5">
    <source>
        <dbReference type="Proteomes" id="UP001158576"/>
    </source>
</evidence>
<evidence type="ECO:0000256" key="2">
    <source>
        <dbReference type="ARBA" id="ARBA00023098"/>
    </source>
</evidence>
<comment type="similarity">
    <text evidence="1">Belongs to the ATP-dependent AMP-binding enzyme family.</text>
</comment>